<name>A0A8J5EU36_ZINOF</name>
<proteinExistence type="predicted"/>
<comment type="caution">
    <text evidence="1">The sequence shown here is derived from an EMBL/GenBank/DDBJ whole genome shotgun (WGS) entry which is preliminary data.</text>
</comment>
<keyword evidence="2" id="KW-1185">Reference proteome</keyword>
<accession>A0A8J5EU36</accession>
<sequence>MSASPAHCCPKTSTPCLFFSRSLALPGGSHSTESAELLTEDSSSDQASHPAARSVEDIWIRVVLVKELGVDGVLIDKFHVTISLGSPDSLVFASAFCIDGVRLAVEFCLMICLTEMLFDGMSCALSFSVELGLGVGSCEVFKSILWMFRFLLGYLKTSDGIADLCFVFVPSAVPIDCCSILQTEVVLGMDNVD</sequence>
<gene>
    <name evidence="1" type="ORF">ZIOFF_069232</name>
</gene>
<reference evidence="1 2" key="1">
    <citation type="submission" date="2020-08" db="EMBL/GenBank/DDBJ databases">
        <title>Plant Genome Project.</title>
        <authorList>
            <person name="Zhang R.-G."/>
        </authorList>
    </citation>
    <scope>NUCLEOTIDE SEQUENCE [LARGE SCALE GENOMIC DNA]</scope>
    <source>
        <tissue evidence="1">Rhizome</tissue>
    </source>
</reference>
<evidence type="ECO:0000313" key="1">
    <source>
        <dbReference type="EMBL" id="KAG6471786.1"/>
    </source>
</evidence>
<evidence type="ECO:0000313" key="2">
    <source>
        <dbReference type="Proteomes" id="UP000734854"/>
    </source>
</evidence>
<protein>
    <submittedName>
        <fullName evidence="1">Uncharacterized protein</fullName>
    </submittedName>
</protein>
<organism evidence="1 2">
    <name type="scientific">Zingiber officinale</name>
    <name type="common">Ginger</name>
    <name type="synonym">Amomum zingiber</name>
    <dbReference type="NCBI Taxonomy" id="94328"/>
    <lineage>
        <taxon>Eukaryota</taxon>
        <taxon>Viridiplantae</taxon>
        <taxon>Streptophyta</taxon>
        <taxon>Embryophyta</taxon>
        <taxon>Tracheophyta</taxon>
        <taxon>Spermatophyta</taxon>
        <taxon>Magnoliopsida</taxon>
        <taxon>Liliopsida</taxon>
        <taxon>Zingiberales</taxon>
        <taxon>Zingiberaceae</taxon>
        <taxon>Zingiber</taxon>
    </lineage>
</organism>
<dbReference type="AlphaFoldDB" id="A0A8J5EU36"/>
<dbReference type="EMBL" id="JACMSC010000020">
    <property type="protein sequence ID" value="KAG6471786.1"/>
    <property type="molecule type" value="Genomic_DNA"/>
</dbReference>
<dbReference type="Proteomes" id="UP000734854">
    <property type="component" value="Unassembled WGS sequence"/>
</dbReference>